<gene>
    <name evidence="1" type="ORF">M5D96_002979</name>
</gene>
<dbReference type="OrthoDB" id="7865167at2759"/>
<dbReference type="EMBL" id="JAMKOV010000001">
    <property type="protein sequence ID" value="KAI8046766.1"/>
    <property type="molecule type" value="Genomic_DNA"/>
</dbReference>
<comment type="caution">
    <text evidence="1">The sequence shown here is derived from an EMBL/GenBank/DDBJ whole genome shotgun (WGS) entry which is preliminary data.</text>
</comment>
<evidence type="ECO:0000313" key="1">
    <source>
        <dbReference type="EMBL" id="KAI8046766.1"/>
    </source>
</evidence>
<reference evidence="1" key="1">
    <citation type="journal article" date="2023" name="Genome Biol. Evol.">
        <title>Long-read-based Genome Assembly of Drosophila gunungcola Reveals Fewer Chemosensory Genes in Flower-breeding Species.</title>
        <authorList>
            <person name="Negi A."/>
            <person name="Liao B.Y."/>
            <person name="Yeh S.D."/>
        </authorList>
    </citation>
    <scope>NUCLEOTIDE SEQUENCE</scope>
    <source>
        <strain evidence="1">Sukarami</strain>
    </source>
</reference>
<dbReference type="AlphaFoldDB" id="A0A9P9Z0Y4"/>
<evidence type="ECO:0000313" key="2">
    <source>
        <dbReference type="Proteomes" id="UP001059596"/>
    </source>
</evidence>
<accession>A0A9P9Z0Y4</accession>
<organism evidence="1 2">
    <name type="scientific">Drosophila gunungcola</name>
    <name type="common">fruit fly</name>
    <dbReference type="NCBI Taxonomy" id="103775"/>
    <lineage>
        <taxon>Eukaryota</taxon>
        <taxon>Metazoa</taxon>
        <taxon>Ecdysozoa</taxon>
        <taxon>Arthropoda</taxon>
        <taxon>Hexapoda</taxon>
        <taxon>Insecta</taxon>
        <taxon>Pterygota</taxon>
        <taxon>Neoptera</taxon>
        <taxon>Endopterygota</taxon>
        <taxon>Diptera</taxon>
        <taxon>Brachycera</taxon>
        <taxon>Muscomorpha</taxon>
        <taxon>Ephydroidea</taxon>
        <taxon>Drosophilidae</taxon>
        <taxon>Drosophila</taxon>
        <taxon>Sophophora</taxon>
    </lineage>
</organism>
<keyword evidence="2" id="KW-1185">Reference proteome</keyword>
<dbReference type="Proteomes" id="UP001059596">
    <property type="component" value="Chromosome 3R"/>
</dbReference>
<proteinExistence type="predicted"/>
<protein>
    <submittedName>
        <fullName evidence="1">Uncharacterized protein</fullName>
    </submittedName>
</protein>
<name>A0A9P9Z0Y4_9MUSC</name>
<sequence>MSPPLSCFAAWTIGRCRCTMDAHSTAVAIIDMELDFDEDLSRGVDELGAEGDAFKEKCQGGDLRARMRRLQADHVWIRQQLMHLQRRLVTQQLDRQRRLYEGREQLQGLLRKLQVKYGRNWGL</sequence>